<organism evidence="2 3">
    <name type="scientific">Theobroma cacao</name>
    <name type="common">Cacao</name>
    <name type="synonym">Cocoa</name>
    <dbReference type="NCBI Taxonomy" id="3641"/>
    <lineage>
        <taxon>Eukaryota</taxon>
        <taxon>Viridiplantae</taxon>
        <taxon>Streptophyta</taxon>
        <taxon>Embryophyta</taxon>
        <taxon>Tracheophyta</taxon>
        <taxon>Spermatophyta</taxon>
        <taxon>Magnoliopsida</taxon>
        <taxon>eudicotyledons</taxon>
        <taxon>Gunneridae</taxon>
        <taxon>Pentapetalae</taxon>
        <taxon>rosids</taxon>
        <taxon>malvids</taxon>
        <taxon>Malvales</taxon>
        <taxon>Malvaceae</taxon>
        <taxon>Byttnerioideae</taxon>
        <taxon>Theobroma</taxon>
    </lineage>
</organism>
<dbReference type="InterPro" id="IPR009646">
    <property type="entry name" value="Root_cap"/>
</dbReference>
<evidence type="ECO:0000313" key="2">
    <source>
        <dbReference type="EMBL" id="EOY12825.1"/>
    </source>
</evidence>
<keyword evidence="3" id="KW-1185">Reference proteome</keyword>
<keyword evidence="1" id="KW-0732">Signal</keyword>
<dbReference type="Gramene" id="EOY12825">
    <property type="protein sequence ID" value="EOY12825"/>
    <property type="gene ID" value="TCM_031343"/>
</dbReference>
<dbReference type="InParanoid" id="A0A061F647"/>
<dbReference type="HOGENOM" id="CLU_018422_0_0_1"/>
<dbReference type="PANTHER" id="PTHR31656">
    <property type="entry name" value="ROOT CAP DOMAIN-CONTAINING PROTEIN"/>
    <property type="match status" value="1"/>
</dbReference>
<evidence type="ECO:0000256" key="1">
    <source>
        <dbReference type="SAM" id="SignalP"/>
    </source>
</evidence>
<dbReference type="EMBL" id="CM001885">
    <property type="protein sequence ID" value="EOY12825.1"/>
    <property type="molecule type" value="Genomic_DNA"/>
</dbReference>
<reference evidence="2 3" key="1">
    <citation type="journal article" date="2013" name="Genome Biol.">
        <title>The genome sequence of the most widely cultivated cacao type and its use to identify candidate genes regulating pod color.</title>
        <authorList>
            <person name="Motamayor J.C."/>
            <person name="Mockaitis K."/>
            <person name="Schmutz J."/>
            <person name="Haiminen N."/>
            <person name="Iii D.L."/>
            <person name="Cornejo O."/>
            <person name="Findley S.D."/>
            <person name="Zheng P."/>
            <person name="Utro F."/>
            <person name="Royaert S."/>
            <person name="Saski C."/>
            <person name="Jenkins J."/>
            <person name="Podicheti R."/>
            <person name="Zhao M."/>
            <person name="Scheffler B.E."/>
            <person name="Stack J.C."/>
            <person name="Feltus F.A."/>
            <person name="Mustiga G.M."/>
            <person name="Amores F."/>
            <person name="Phillips W."/>
            <person name="Marelli J.P."/>
            <person name="May G.D."/>
            <person name="Shapiro H."/>
            <person name="Ma J."/>
            <person name="Bustamante C.D."/>
            <person name="Schnell R.J."/>
            <person name="Main D."/>
            <person name="Gilbert D."/>
            <person name="Parida L."/>
            <person name="Kuhn D.N."/>
        </authorList>
    </citation>
    <scope>NUCLEOTIDE SEQUENCE [LARGE SCALE GENOMIC DNA]</scope>
    <source>
        <strain evidence="3">cv. Matina 1-6</strain>
    </source>
</reference>
<gene>
    <name evidence="2" type="ORF">TCM_031343</name>
</gene>
<proteinExistence type="predicted"/>
<protein>
    <submittedName>
        <fullName evidence="2">Late embryogenesis abundant protein-related</fullName>
    </submittedName>
</protein>
<name>A0A061F647_THECC</name>
<dbReference type="AlphaFoldDB" id="A0A061F647"/>
<dbReference type="Pfam" id="PF06830">
    <property type="entry name" value="Root_cap"/>
    <property type="match status" value="1"/>
</dbReference>
<dbReference type="OMA" id="MTSMTEY"/>
<evidence type="ECO:0000313" key="3">
    <source>
        <dbReference type="Proteomes" id="UP000026915"/>
    </source>
</evidence>
<feature type="signal peptide" evidence="1">
    <location>
        <begin position="1"/>
        <end position="25"/>
    </location>
</feature>
<dbReference type="STRING" id="3641.A0A061F647"/>
<feature type="chain" id="PRO_5001597922" evidence="1">
    <location>
        <begin position="26"/>
        <end position="399"/>
    </location>
</feature>
<dbReference type="eggNOG" id="ENOG502QQW0">
    <property type="taxonomic scope" value="Eukaryota"/>
</dbReference>
<dbReference type="Proteomes" id="UP000026915">
    <property type="component" value="Chromosome 7"/>
</dbReference>
<sequence>MKMLRSRYSFIVLLIFVSGVIQAKADDFKCPKASRCYGKRMECPKNCPSANSMNTKAKVCTVDCNSNSCKPHCKHVKGMPLPAKPEYFRCHPASRCQGKLMECPNECPSVKFSKKKAKVCYVNCDSPVCKPQCRHPKPNCDGPGSACHDPRFIGGDGIVFYFHGKSNEHFSLVSDSSLQINGRFIGHRPADRARDFTWIQALGILFNSQKFSLEATKAATWKSEVDHLKFSYNGEDLVVPEGALSLWYSPQKDVKVERVADKNTVIITLKDTAEIMVNVVPVTKEDDRIHNYTLPADDCFAHLEVQFRFFALSPVVDGVLGKTYRPDFENPAKPGVAMPVVGGEDKYRTTSLLSADCLSCLFSPESNSTSTKETPSVKEYDFLDCTRGASAGYGIICKK</sequence>
<accession>A0A061F647</accession>